<proteinExistence type="predicted"/>
<dbReference type="EMBL" id="CAJGYO010000017">
    <property type="protein sequence ID" value="CAD6335186.1"/>
    <property type="molecule type" value="Genomic_DNA"/>
</dbReference>
<evidence type="ECO:0000313" key="4">
    <source>
        <dbReference type="Proteomes" id="UP000604825"/>
    </source>
</evidence>
<comment type="caution">
    <text evidence="3">The sequence shown here is derived from an EMBL/GenBank/DDBJ whole genome shotgun (WGS) entry which is preliminary data.</text>
</comment>
<protein>
    <recommendedName>
        <fullName evidence="5">DUF668 domain-containing protein</fullName>
    </recommendedName>
</protein>
<reference evidence="3" key="1">
    <citation type="submission" date="2020-10" db="EMBL/GenBank/DDBJ databases">
        <authorList>
            <person name="Han B."/>
            <person name="Lu T."/>
            <person name="Zhao Q."/>
            <person name="Huang X."/>
            <person name="Zhao Y."/>
        </authorList>
    </citation>
    <scope>NUCLEOTIDE SEQUENCE</scope>
</reference>
<dbReference type="Pfam" id="PF11961">
    <property type="entry name" value="DUF3475"/>
    <property type="match status" value="1"/>
</dbReference>
<sequence>MPMALESWLSEVRSAMSSARSSSGGSEAPPAGPRTKQSTVGILAFEVASLMSKLLHLCRAVGDAAVARLRHETIHLHGVRKVVSDDDHFLLGLARAELVDTLRAAADSVAALADERDELYGMLTASVRAQLRARLRGVVPAADPGLAGQWRAALAGILEWLAPMAHATLRWQAERSPEQRGPAAARGGSGTGSVLLLQTLQFAERDRVDAAAVELLVGLNYVWRFEKEMMSCRTLFAVHHR</sequence>
<dbReference type="PANTHER" id="PTHR31371:SF14">
    <property type="entry name" value="SIMILARITY TO UNKNOWN PROTEIN"/>
    <property type="match status" value="1"/>
</dbReference>
<organism evidence="3 4">
    <name type="scientific">Miscanthus lutarioriparius</name>
    <dbReference type="NCBI Taxonomy" id="422564"/>
    <lineage>
        <taxon>Eukaryota</taxon>
        <taxon>Viridiplantae</taxon>
        <taxon>Streptophyta</taxon>
        <taxon>Embryophyta</taxon>
        <taxon>Tracheophyta</taxon>
        <taxon>Spermatophyta</taxon>
        <taxon>Magnoliopsida</taxon>
        <taxon>Liliopsida</taxon>
        <taxon>Poales</taxon>
        <taxon>Poaceae</taxon>
        <taxon>PACMAD clade</taxon>
        <taxon>Panicoideae</taxon>
        <taxon>Andropogonodae</taxon>
        <taxon>Andropogoneae</taxon>
        <taxon>Saccharinae</taxon>
        <taxon>Miscanthus</taxon>
    </lineage>
</organism>
<dbReference type="GO" id="GO:0045927">
    <property type="term" value="P:positive regulation of growth"/>
    <property type="evidence" value="ECO:0007669"/>
    <property type="project" value="InterPro"/>
</dbReference>
<feature type="domain" description="DUF668" evidence="1">
    <location>
        <begin position="109"/>
        <end position="170"/>
    </location>
</feature>
<evidence type="ECO:0000259" key="1">
    <source>
        <dbReference type="Pfam" id="PF05003"/>
    </source>
</evidence>
<accession>A0A811S3A7</accession>
<dbReference type="PANTHER" id="PTHR31371">
    <property type="entry name" value="BNAC09G50660D PROTEIN"/>
    <property type="match status" value="1"/>
</dbReference>
<evidence type="ECO:0000313" key="3">
    <source>
        <dbReference type="EMBL" id="CAD6335186.1"/>
    </source>
</evidence>
<dbReference type="InterPro" id="IPR007700">
    <property type="entry name" value="DUF668"/>
</dbReference>
<gene>
    <name evidence="3" type="ORF">NCGR_LOCUS59284</name>
</gene>
<dbReference type="Proteomes" id="UP000604825">
    <property type="component" value="Unassembled WGS sequence"/>
</dbReference>
<keyword evidence="4" id="KW-1185">Reference proteome</keyword>
<feature type="domain" description="DUF3475" evidence="2">
    <location>
        <begin position="42"/>
        <end position="98"/>
    </location>
</feature>
<dbReference type="AlphaFoldDB" id="A0A811S3A7"/>
<dbReference type="Pfam" id="PF05003">
    <property type="entry name" value="DUF668"/>
    <property type="match status" value="1"/>
</dbReference>
<evidence type="ECO:0008006" key="5">
    <source>
        <dbReference type="Google" id="ProtNLM"/>
    </source>
</evidence>
<evidence type="ECO:0000259" key="2">
    <source>
        <dbReference type="Pfam" id="PF11961"/>
    </source>
</evidence>
<dbReference type="InterPro" id="IPR021864">
    <property type="entry name" value="DUF3475"/>
</dbReference>
<name>A0A811S3A7_9POAL</name>
<dbReference type="OrthoDB" id="2018987at2759"/>